<dbReference type="InterPro" id="IPR023801">
    <property type="entry name" value="His_deacetylse_dom"/>
</dbReference>
<dbReference type="EMBL" id="JAATIS010009265">
    <property type="protein sequence ID" value="KAG2455349.1"/>
    <property type="molecule type" value="Genomic_DNA"/>
</dbReference>
<dbReference type="InterPro" id="IPR037138">
    <property type="entry name" value="His_deacetylse_dom_sf"/>
</dbReference>
<feature type="domain" description="Histone deacetylase" evidence="2">
    <location>
        <begin position="76"/>
        <end position="128"/>
    </location>
</feature>
<dbReference type="Proteomes" id="UP000886611">
    <property type="component" value="Unassembled WGS sequence"/>
</dbReference>
<evidence type="ECO:0000259" key="2">
    <source>
        <dbReference type="Pfam" id="PF00850"/>
    </source>
</evidence>
<dbReference type="GO" id="GO:0004407">
    <property type="term" value="F:histone deacetylase activity"/>
    <property type="evidence" value="ECO:0007669"/>
    <property type="project" value="TreeGrafter"/>
</dbReference>
<proteinExistence type="predicted"/>
<accession>A0A8X7WTJ2</accession>
<feature type="non-terminal residue" evidence="3">
    <location>
        <position position="169"/>
    </location>
</feature>
<dbReference type="SUPFAM" id="SSF52768">
    <property type="entry name" value="Arginase/deacetylase"/>
    <property type="match status" value="1"/>
</dbReference>
<evidence type="ECO:0000313" key="4">
    <source>
        <dbReference type="Proteomes" id="UP000886611"/>
    </source>
</evidence>
<name>A0A8X7WTJ2_POLSE</name>
<dbReference type="PANTHER" id="PTHR10625">
    <property type="entry name" value="HISTONE DEACETYLASE HDAC1-RELATED"/>
    <property type="match status" value="1"/>
</dbReference>
<keyword evidence="4" id="KW-1185">Reference proteome</keyword>
<gene>
    <name evidence="3" type="primary">Hdac6_0</name>
    <name evidence="3" type="ORF">GTO96_0007296</name>
</gene>
<evidence type="ECO:0000256" key="1">
    <source>
        <dbReference type="SAM" id="MobiDB-lite"/>
    </source>
</evidence>
<dbReference type="GO" id="GO:0040029">
    <property type="term" value="P:epigenetic regulation of gene expression"/>
    <property type="evidence" value="ECO:0007669"/>
    <property type="project" value="TreeGrafter"/>
</dbReference>
<organism evidence="3 4">
    <name type="scientific">Polypterus senegalus</name>
    <name type="common">Senegal bichir</name>
    <dbReference type="NCBI Taxonomy" id="55291"/>
    <lineage>
        <taxon>Eukaryota</taxon>
        <taxon>Metazoa</taxon>
        <taxon>Chordata</taxon>
        <taxon>Craniata</taxon>
        <taxon>Vertebrata</taxon>
        <taxon>Euteleostomi</taxon>
        <taxon>Actinopterygii</taxon>
        <taxon>Polypteriformes</taxon>
        <taxon>Polypteridae</taxon>
        <taxon>Polypterus</taxon>
    </lineage>
</organism>
<feature type="non-terminal residue" evidence="3">
    <location>
        <position position="1"/>
    </location>
</feature>
<protein>
    <submittedName>
        <fullName evidence="3">HDAC6 deacetylase</fullName>
    </submittedName>
</protein>
<sequence>MSSKGPEPEVTSSKGPASEVTSSEVLEPCRISRESVLYFSIHRYEYGRIWPHLTESSETAVGQGIGEGYNINVPWNQFMPQLVLVSAGFDSGIGDPKGKMVVTPPCFAILTHMLQPLANGKLILALEGLRGEDPSACELLGETTAFRAARRESSFHCSLLNEAGVDRNW</sequence>
<dbReference type="Gene3D" id="3.40.800.20">
    <property type="entry name" value="Histone deacetylase domain"/>
    <property type="match status" value="1"/>
</dbReference>
<feature type="region of interest" description="Disordered" evidence="1">
    <location>
        <begin position="1"/>
        <end position="24"/>
    </location>
</feature>
<comment type="caution">
    <text evidence="3">The sequence shown here is derived from an EMBL/GenBank/DDBJ whole genome shotgun (WGS) entry which is preliminary data.</text>
</comment>
<dbReference type="PANTHER" id="PTHR10625:SF38">
    <property type="entry name" value="HISTONE DEACETYLASE 6, ISOFORM G"/>
    <property type="match status" value="1"/>
</dbReference>
<dbReference type="GO" id="GO:0000118">
    <property type="term" value="C:histone deacetylase complex"/>
    <property type="evidence" value="ECO:0007669"/>
    <property type="project" value="TreeGrafter"/>
</dbReference>
<evidence type="ECO:0000313" key="3">
    <source>
        <dbReference type="EMBL" id="KAG2455349.1"/>
    </source>
</evidence>
<dbReference type="Pfam" id="PF00850">
    <property type="entry name" value="Hist_deacetyl"/>
    <property type="match status" value="1"/>
</dbReference>
<reference evidence="3 4" key="1">
    <citation type="journal article" date="2021" name="Cell">
        <title>Tracing the genetic footprints of vertebrate landing in non-teleost ray-finned fishes.</title>
        <authorList>
            <person name="Bi X."/>
            <person name="Wang K."/>
            <person name="Yang L."/>
            <person name="Pan H."/>
            <person name="Jiang H."/>
            <person name="Wei Q."/>
            <person name="Fang M."/>
            <person name="Yu H."/>
            <person name="Zhu C."/>
            <person name="Cai Y."/>
            <person name="He Y."/>
            <person name="Gan X."/>
            <person name="Zeng H."/>
            <person name="Yu D."/>
            <person name="Zhu Y."/>
            <person name="Jiang H."/>
            <person name="Qiu Q."/>
            <person name="Yang H."/>
            <person name="Zhang Y.E."/>
            <person name="Wang W."/>
            <person name="Zhu M."/>
            <person name="He S."/>
            <person name="Zhang G."/>
        </authorList>
    </citation>
    <scope>NUCLEOTIDE SEQUENCE [LARGE SCALE GENOMIC DNA]</scope>
    <source>
        <strain evidence="3">Bchr_013</strain>
    </source>
</reference>
<feature type="compositionally biased region" description="Polar residues" evidence="1">
    <location>
        <begin position="10"/>
        <end position="24"/>
    </location>
</feature>
<dbReference type="AlphaFoldDB" id="A0A8X7WTJ2"/>
<dbReference type="InterPro" id="IPR023696">
    <property type="entry name" value="Ureohydrolase_dom_sf"/>
</dbReference>